<keyword evidence="3" id="KW-1185">Reference proteome</keyword>
<sequence length="169" mass="19024">MIVAETERLTLSKFTLADAPFLLQLVNTPHWLKYIGDRNIKTIEAAKDYITNTHLKSYNTNKFGFYKLNVKENNTPIGACGLLKRDTLEHADIGFAMLPEYEGKGYGSEASLAVLKLAKETFQLKKVLAITLPTNANSIKLLEKLGLSYQKRVKPFDDDVELLLFAKTL</sequence>
<name>A0ABW5K344_9FLAO</name>
<reference evidence="3" key="1">
    <citation type="journal article" date="2019" name="Int. J. Syst. Evol. Microbiol.">
        <title>The Global Catalogue of Microorganisms (GCM) 10K type strain sequencing project: providing services to taxonomists for standard genome sequencing and annotation.</title>
        <authorList>
            <consortium name="The Broad Institute Genomics Platform"/>
            <consortium name="The Broad Institute Genome Sequencing Center for Infectious Disease"/>
            <person name="Wu L."/>
            <person name="Ma J."/>
        </authorList>
    </citation>
    <scope>NUCLEOTIDE SEQUENCE [LARGE SCALE GENOMIC DNA]</scope>
    <source>
        <strain evidence="3">KCTC 42808</strain>
    </source>
</reference>
<dbReference type="PANTHER" id="PTHR43792:SF1">
    <property type="entry name" value="N-ACETYLTRANSFERASE DOMAIN-CONTAINING PROTEIN"/>
    <property type="match status" value="1"/>
</dbReference>
<dbReference type="InterPro" id="IPR016181">
    <property type="entry name" value="Acyl_CoA_acyltransferase"/>
</dbReference>
<gene>
    <name evidence="2" type="ORF">ACFSSB_10040</name>
</gene>
<feature type="domain" description="N-acetyltransferase" evidence="1">
    <location>
        <begin position="9"/>
        <end position="169"/>
    </location>
</feature>
<protein>
    <submittedName>
        <fullName evidence="2">GNAT family N-acetyltransferase</fullName>
        <ecNumber evidence="2">2.3.-.-</ecNumber>
    </submittedName>
</protein>
<comment type="caution">
    <text evidence="2">The sequence shown here is derived from an EMBL/GenBank/DDBJ whole genome shotgun (WGS) entry which is preliminary data.</text>
</comment>
<dbReference type="PANTHER" id="PTHR43792">
    <property type="entry name" value="GNAT FAMILY, PUTATIVE (AFU_ORTHOLOGUE AFUA_3G00765)-RELATED-RELATED"/>
    <property type="match status" value="1"/>
</dbReference>
<dbReference type="GO" id="GO:0016746">
    <property type="term" value="F:acyltransferase activity"/>
    <property type="evidence" value="ECO:0007669"/>
    <property type="project" value="UniProtKB-KW"/>
</dbReference>
<dbReference type="CDD" id="cd04301">
    <property type="entry name" value="NAT_SF"/>
    <property type="match status" value="1"/>
</dbReference>
<dbReference type="Proteomes" id="UP001597467">
    <property type="component" value="Unassembled WGS sequence"/>
</dbReference>
<organism evidence="2 3">
    <name type="scientific">Lacinutrix gracilariae</name>
    <dbReference type="NCBI Taxonomy" id="1747198"/>
    <lineage>
        <taxon>Bacteria</taxon>
        <taxon>Pseudomonadati</taxon>
        <taxon>Bacteroidota</taxon>
        <taxon>Flavobacteriia</taxon>
        <taxon>Flavobacteriales</taxon>
        <taxon>Flavobacteriaceae</taxon>
        <taxon>Lacinutrix</taxon>
    </lineage>
</organism>
<evidence type="ECO:0000259" key="1">
    <source>
        <dbReference type="PROSITE" id="PS51186"/>
    </source>
</evidence>
<dbReference type="InterPro" id="IPR051531">
    <property type="entry name" value="N-acetyltransferase"/>
</dbReference>
<keyword evidence="2" id="KW-0012">Acyltransferase</keyword>
<keyword evidence="2" id="KW-0808">Transferase</keyword>
<accession>A0ABW5K344</accession>
<evidence type="ECO:0000313" key="2">
    <source>
        <dbReference type="EMBL" id="MFD2542655.1"/>
    </source>
</evidence>
<dbReference type="EMBL" id="JBHULM010000011">
    <property type="protein sequence ID" value="MFD2542655.1"/>
    <property type="molecule type" value="Genomic_DNA"/>
</dbReference>
<dbReference type="EC" id="2.3.-.-" evidence="2"/>
<dbReference type="Pfam" id="PF13302">
    <property type="entry name" value="Acetyltransf_3"/>
    <property type="match status" value="1"/>
</dbReference>
<dbReference type="SUPFAM" id="SSF55729">
    <property type="entry name" value="Acyl-CoA N-acyltransferases (Nat)"/>
    <property type="match status" value="1"/>
</dbReference>
<dbReference type="InterPro" id="IPR000182">
    <property type="entry name" value="GNAT_dom"/>
</dbReference>
<dbReference type="Gene3D" id="3.40.630.30">
    <property type="match status" value="1"/>
</dbReference>
<evidence type="ECO:0000313" key="3">
    <source>
        <dbReference type="Proteomes" id="UP001597467"/>
    </source>
</evidence>
<dbReference type="PROSITE" id="PS51186">
    <property type="entry name" value="GNAT"/>
    <property type="match status" value="1"/>
</dbReference>
<proteinExistence type="predicted"/>
<dbReference type="RefSeq" id="WP_379903752.1">
    <property type="nucleotide sequence ID" value="NZ_JBHULM010000011.1"/>
</dbReference>